<dbReference type="Gene3D" id="2.40.50.1020">
    <property type="entry name" value="LytTr DNA-binding domain"/>
    <property type="match status" value="1"/>
</dbReference>
<dbReference type="PROSITE" id="PS50930">
    <property type="entry name" value="HTH_LYTTR"/>
    <property type="match status" value="1"/>
</dbReference>
<dbReference type="Pfam" id="PF04397">
    <property type="entry name" value="LytTR"/>
    <property type="match status" value="1"/>
</dbReference>
<evidence type="ECO:0000313" key="3">
    <source>
        <dbReference type="Proteomes" id="UP000580839"/>
    </source>
</evidence>
<dbReference type="AlphaFoldDB" id="A0A849T2Z6"/>
<gene>
    <name evidence="2" type="ORF">HOP12_16020</name>
</gene>
<dbReference type="Proteomes" id="UP000580839">
    <property type="component" value="Unassembled WGS sequence"/>
</dbReference>
<accession>A0A849T2Z6</accession>
<dbReference type="GO" id="GO:0003677">
    <property type="term" value="F:DNA binding"/>
    <property type="evidence" value="ECO:0007669"/>
    <property type="project" value="InterPro"/>
</dbReference>
<comment type="caution">
    <text evidence="2">The sequence shown here is derived from an EMBL/GenBank/DDBJ whole genome shotgun (WGS) entry which is preliminary data.</text>
</comment>
<dbReference type="EMBL" id="JABFRW010000209">
    <property type="protein sequence ID" value="NOT35649.1"/>
    <property type="molecule type" value="Genomic_DNA"/>
</dbReference>
<proteinExistence type="predicted"/>
<dbReference type="PANTHER" id="PTHR37299">
    <property type="entry name" value="TRANSCRIPTIONAL REGULATOR-RELATED"/>
    <property type="match status" value="1"/>
</dbReference>
<evidence type="ECO:0000259" key="1">
    <source>
        <dbReference type="PROSITE" id="PS50930"/>
    </source>
</evidence>
<name>A0A849T2Z6_UNCEI</name>
<dbReference type="InterPro" id="IPR007492">
    <property type="entry name" value="LytTR_DNA-bd_dom"/>
</dbReference>
<dbReference type="PANTHER" id="PTHR37299:SF1">
    <property type="entry name" value="STAGE 0 SPORULATION PROTEIN A HOMOLOG"/>
    <property type="match status" value="1"/>
</dbReference>
<organism evidence="2 3">
    <name type="scientific">Eiseniibacteriota bacterium</name>
    <dbReference type="NCBI Taxonomy" id="2212470"/>
    <lineage>
        <taxon>Bacteria</taxon>
        <taxon>Candidatus Eiseniibacteriota</taxon>
    </lineage>
</organism>
<protein>
    <submittedName>
        <fullName evidence="2">LytTR family transcriptional regulator</fullName>
    </submittedName>
</protein>
<dbReference type="InterPro" id="IPR046947">
    <property type="entry name" value="LytR-like"/>
</dbReference>
<evidence type="ECO:0000313" key="2">
    <source>
        <dbReference type="EMBL" id="NOT35649.1"/>
    </source>
</evidence>
<dbReference type="SMART" id="SM00850">
    <property type="entry name" value="LytTR"/>
    <property type="match status" value="1"/>
</dbReference>
<sequence length="123" mass="13720">RPVGRAIAATARPTGRFVERIIIRDGGAVQVIPVDAIDYIEAQDDYVAIHAAGKTWLKPEPLGELAESLDPARFVRVHRSFVLQVDRLARLELYAKDSRMAVLKDGRQIPVSRAGYARLQELM</sequence>
<feature type="domain" description="HTH LytTR-type" evidence="1">
    <location>
        <begin position="21"/>
        <end position="123"/>
    </location>
</feature>
<feature type="non-terminal residue" evidence="2">
    <location>
        <position position="1"/>
    </location>
</feature>
<dbReference type="GO" id="GO:0000156">
    <property type="term" value="F:phosphorelay response regulator activity"/>
    <property type="evidence" value="ECO:0007669"/>
    <property type="project" value="InterPro"/>
</dbReference>
<reference evidence="2 3" key="1">
    <citation type="submission" date="2020-04" db="EMBL/GenBank/DDBJ databases">
        <title>Metagenomic profiling of ammonia- and methane-oxidizing microorganisms in a Dutch drinking water treatment plant.</title>
        <authorList>
            <person name="Poghosyan L."/>
            <person name="Leucker S."/>
        </authorList>
    </citation>
    <scope>NUCLEOTIDE SEQUENCE [LARGE SCALE GENOMIC DNA]</scope>
    <source>
        <strain evidence="2">S-RSF-IL-03</strain>
    </source>
</reference>